<dbReference type="Gene3D" id="3.40.50.720">
    <property type="entry name" value="NAD(P)-binding Rossmann-like Domain"/>
    <property type="match status" value="1"/>
</dbReference>
<gene>
    <name evidence="11" type="ORF">HQ43_02080</name>
</gene>
<dbReference type="SUPFAM" id="SSF51735">
    <property type="entry name" value="NAD(P)-binding Rossmann-fold domains"/>
    <property type="match status" value="1"/>
</dbReference>
<dbReference type="NCBIfam" id="NF000940">
    <property type="entry name" value="PRK00094.1-2"/>
    <property type="match status" value="1"/>
</dbReference>
<dbReference type="EMBL" id="JQZV01000003">
    <property type="protein sequence ID" value="KGN93443.1"/>
    <property type="molecule type" value="Genomic_DNA"/>
</dbReference>
<evidence type="ECO:0000256" key="2">
    <source>
        <dbReference type="ARBA" id="ARBA00022516"/>
    </source>
</evidence>
<dbReference type="Pfam" id="PF07479">
    <property type="entry name" value="NAD_Gly3P_dh_C"/>
    <property type="match status" value="1"/>
</dbReference>
<evidence type="ECO:0000256" key="7">
    <source>
        <dbReference type="RuleBase" id="RU000437"/>
    </source>
</evidence>
<keyword evidence="7" id="KW-0520">NAD</keyword>
<evidence type="ECO:0000259" key="10">
    <source>
        <dbReference type="Pfam" id="PF07479"/>
    </source>
</evidence>
<dbReference type="PROSITE" id="PS00957">
    <property type="entry name" value="NAD_G3PDH"/>
    <property type="match status" value="1"/>
</dbReference>
<evidence type="ECO:0000313" key="12">
    <source>
        <dbReference type="Proteomes" id="UP000030101"/>
    </source>
</evidence>
<keyword evidence="4" id="KW-0443">Lipid metabolism</keyword>
<dbReference type="Proteomes" id="UP000030101">
    <property type="component" value="Unassembled WGS sequence"/>
</dbReference>
<accession>A0ABR4XMU3</accession>
<keyword evidence="6" id="KW-1208">Phospholipid metabolism</keyword>
<dbReference type="PRINTS" id="PR00077">
    <property type="entry name" value="GPDHDRGNASE"/>
</dbReference>
<feature type="domain" description="Glycerol-3-phosphate dehydrogenase NAD-dependent N-terminal" evidence="9">
    <location>
        <begin position="2"/>
        <end position="158"/>
    </location>
</feature>
<proteinExistence type="inferred from homology"/>
<dbReference type="PIRSF" id="PIRSF000114">
    <property type="entry name" value="Glycerol-3-P_dh"/>
    <property type="match status" value="1"/>
</dbReference>
<name>A0ABR4XMU3_9PORP</name>
<comment type="catalytic activity">
    <reaction evidence="8">
        <text>sn-glycerol 3-phosphate + NADP(+) = dihydroxyacetone phosphate + NADPH + H(+)</text>
        <dbReference type="Rhea" id="RHEA:11096"/>
        <dbReference type="ChEBI" id="CHEBI:15378"/>
        <dbReference type="ChEBI" id="CHEBI:57597"/>
        <dbReference type="ChEBI" id="CHEBI:57642"/>
        <dbReference type="ChEBI" id="CHEBI:57783"/>
        <dbReference type="ChEBI" id="CHEBI:58349"/>
        <dbReference type="EC" id="1.1.1.94"/>
    </reaction>
</comment>
<keyword evidence="3 7" id="KW-0560">Oxidoreductase</keyword>
<protein>
    <recommendedName>
        <fullName evidence="8">Glycerol-3-phosphate dehydrogenase</fullName>
        <ecNumber evidence="8">1.1.1.94</ecNumber>
    </recommendedName>
</protein>
<feature type="domain" description="Glycerol-3-phosphate dehydrogenase NAD-dependent C-terminal" evidence="10">
    <location>
        <begin position="178"/>
        <end position="318"/>
    </location>
</feature>
<evidence type="ECO:0000256" key="6">
    <source>
        <dbReference type="ARBA" id="ARBA00023264"/>
    </source>
</evidence>
<comment type="caution">
    <text evidence="11">The sequence shown here is derived from an EMBL/GenBank/DDBJ whole genome shotgun (WGS) entry which is preliminary data.</text>
</comment>
<dbReference type="Pfam" id="PF01210">
    <property type="entry name" value="NAD_Gly3P_dh_N"/>
    <property type="match status" value="1"/>
</dbReference>
<dbReference type="Gene3D" id="1.10.1040.10">
    <property type="entry name" value="N-(1-d-carboxylethyl)-l-norvaline Dehydrogenase, domain 2"/>
    <property type="match status" value="1"/>
</dbReference>
<evidence type="ECO:0000313" key="11">
    <source>
        <dbReference type="EMBL" id="KGN93443.1"/>
    </source>
</evidence>
<comment type="similarity">
    <text evidence="1 7">Belongs to the NAD-dependent glycerol-3-phosphate dehydrogenase family.</text>
</comment>
<evidence type="ECO:0000259" key="9">
    <source>
        <dbReference type="Pfam" id="PF01210"/>
    </source>
</evidence>
<dbReference type="InterPro" id="IPR008927">
    <property type="entry name" value="6-PGluconate_DH-like_C_sf"/>
</dbReference>
<dbReference type="InterPro" id="IPR006168">
    <property type="entry name" value="G3P_DH_NAD-dep"/>
</dbReference>
<evidence type="ECO:0000256" key="1">
    <source>
        <dbReference type="ARBA" id="ARBA00011009"/>
    </source>
</evidence>
<dbReference type="SUPFAM" id="SSF48179">
    <property type="entry name" value="6-phosphogluconate dehydrogenase C-terminal domain-like"/>
    <property type="match status" value="1"/>
</dbReference>
<reference evidence="11 12" key="1">
    <citation type="submission" date="2014-08" db="EMBL/GenBank/DDBJ databases">
        <title>Porphyromonas canoris strain:OH2762 Genome sequencing.</title>
        <authorList>
            <person name="Wallis C."/>
            <person name="Deusch O."/>
            <person name="O'Flynn C."/>
            <person name="Davis I."/>
            <person name="Jospin G."/>
            <person name="Darling A.E."/>
            <person name="Coil D.A."/>
            <person name="Alexiev A."/>
            <person name="Horsfall A."/>
            <person name="Kirkwood N."/>
            <person name="Harris S."/>
            <person name="Eisen J.A."/>
        </authorList>
    </citation>
    <scope>NUCLEOTIDE SEQUENCE [LARGE SCALE GENOMIC DNA]</scope>
    <source>
        <strain evidence="12">COT-108 OH2762</strain>
    </source>
</reference>
<organism evidence="11 12">
    <name type="scientific">Porphyromonas canoris</name>
    <dbReference type="NCBI Taxonomy" id="36875"/>
    <lineage>
        <taxon>Bacteria</taxon>
        <taxon>Pseudomonadati</taxon>
        <taxon>Bacteroidota</taxon>
        <taxon>Bacteroidia</taxon>
        <taxon>Bacteroidales</taxon>
        <taxon>Porphyromonadaceae</taxon>
        <taxon>Porphyromonas</taxon>
    </lineage>
</organism>
<dbReference type="InterPro" id="IPR006109">
    <property type="entry name" value="G3P_DH_NAD-dep_C"/>
</dbReference>
<keyword evidence="5" id="KW-0594">Phospholipid biosynthesis</keyword>
<dbReference type="InterPro" id="IPR013328">
    <property type="entry name" value="6PGD_dom2"/>
</dbReference>
<evidence type="ECO:0000256" key="4">
    <source>
        <dbReference type="ARBA" id="ARBA00023098"/>
    </source>
</evidence>
<dbReference type="InterPro" id="IPR036291">
    <property type="entry name" value="NAD(P)-bd_dom_sf"/>
</dbReference>
<keyword evidence="12" id="KW-1185">Reference proteome</keyword>
<dbReference type="EC" id="1.1.1.94" evidence="8"/>
<evidence type="ECO:0000256" key="3">
    <source>
        <dbReference type="ARBA" id="ARBA00023002"/>
    </source>
</evidence>
<keyword evidence="2" id="KW-0444">Lipid biosynthesis</keyword>
<dbReference type="NCBIfam" id="NF000942">
    <property type="entry name" value="PRK00094.1-4"/>
    <property type="match status" value="1"/>
</dbReference>
<dbReference type="PANTHER" id="PTHR11728:SF1">
    <property type="entry name" value="GLYCEROL-3-PHOSPHATE DEHYDROGENASE [NAD(+)] 2, CHLOROPLASTIC"/>
    <property type="match status" value="1"/>
</dbReference>
<dbReference type="InterPro" id="IPR011128">
    <property type="entry name" value="G3P_DH_NAD-dep_N"/>
</dbReference>
<sequence length="326" mass="36451">MGLLGSGSWATALAKILLQNADEINWYFRFKDTVKQFIQGGHNPGYLSSVNFETDRINFYTDVEELIENSDTIILITPSPYVRNLLSKIKKANTKGKFFLNAIKGIVPEDNVLISDYLHDNLKIPVDYIGAIGGPCHAEEVAMDRLSYLTIACSDKQKAEQLKNCVASKNIRCSINTDVVGVEYASVLKNVYAIASGICSGMKYGDNFQAVLISNAVREMKDFVDMVQKEEREIADSVYLGDLLVTAYSRFSRNRTFGSMIGKGYSVKQAQLEMEMVAEGYYGAKCVHEVSKRFKANLPIMEAVYKILYEKVSPKEAIADLTKQFI</sequence>
<dbReference type="PANTHER" id="PTHR11728">
    <property type="entry name" value="GLYCEROL-3-PHOSPHATE DEHYDROGENASE"/>
    <property type="match status" value="1"/>
</dbReference>
<evidence type="ECO:0000256" key="5">
    <source>
        <dbReference type="ARBA" id="ARBA00023209"/>
    </source>
</evidence>
<evidence type="ECO:0000256" key="8">
    <source>
        <dbReference type="RuleBase" id="RU000439"/>
    </source>
</evidence>